<dbReference type="CDD" id="cd16282">
    <property type="entry name" value="metallo-hydrolase-like_MBL-fold"/>
    <property type="match status" value="1"/>
</dbReference>
<evidence type="ECO:0000313" key="4">
    <source>
        <dbReference type="EMBL" id="RKS42585.1"/>
    </source>
</evidence>
<evidence type="ECO:0000259" key="2">
    <source>
        <dbReference type="SMART" id="SM00849"/>
    </source>
</evidence>
<evidence type="ECO:0000313" key="5">
    <source>
        <dbReference type="Proteomes" id="UP000273626"/>
    </source>
</evidence>
<geneLocation type="plasmid" evidence="3">
    <name>pPAN1</name>
</geneLocation>
<keyword evidence="3" id="KW-0614">Plasmid</keyword>
<comment type="similarity">
    <text evidence="1">Belongs to the metallo-beta-lactamase superfamily. Class-B beta-lactamase family.</text>
</comment>
<dbReference type="RefSeq" id="WP_028714064.1">
    <property type="nucleotide sequence ID" value="NZ_CP044424.1"/>
</dbReference>
<evidence type="ECO:0000313" key="3">
    <source>
        <dbReference type="EMBL" id="QFG36142.1"/>
    </source>
</evidence>
<reference evidence="4 5" key="1">
    <citation type="submission" date="2018-10" db="EMBL/GenBank/DDBJ databases">
        <title>Genomic Encyclopedia of Archaeal and Bacterial Type Strains, Phase II (KMG-II): from individual species to whole genera.</title>
        <authorList>
            <person name="Goeker M."/>
        </authorList>
    </citation>
    <scope>NUCLEOTIDE SEQUENCE [LARGE SCALE GENOMIC DNA]</scope>
    <source>
        <strain evidence="5">ATCC 35512 / DSM 2944 / CIP 106514 / LMD 82.5 / NBRC 102493 / NCCB 82005 / GB17</strain>
        <strain evidence="4">DSM 2944</strain>
    </source>
</reference>
<dbReference type="SMART" id="SM00849">
    <property type="entry name" value="Lactamase_B"/>
    <property type="match status" value="1"/>
</dbReference>
<dbReference type="KEGG" id="ppan:ESD82_07855"/>
<proteinExistence type="inferred from homology"/>
<dbReference type="NCBIfam" id="TIGR04558">
    <property type="entry name" value="SoxH_rel_PQQ_1"/>
    <property type="match status" value="1"/>
</dbReference>
<dbReference type="Pfam" id="PF00753">
    <property type="entry name" value="Lactamase_B"/>
    <property type="match status" value="1"/>
</dbReference>
<feature type="domain" description="Metallo-beta-lactamase" evidence="2">
    <location>
        <begin position="57"/>
        <end position="236"/>
    </location>
</feature>
<dbReference type="PANTHER" id="PTHR42951">
    <property type="entry name" value="METALLO-BETA-LACTAMASE DOMAIN-CONTAINING"/>
    <property type="match status" value="1"/>
</dbReference>
<gene>
    <name evidence="4" type="ORF">BDE18_4288</name>
    <name evidence="3" type="ORF">ESD82_07855</name>
</gene>
<accession>A0AAE6NW81</accession>
<reference evidence="3 6" key="2">
    <citation type="submission" date="2019-01" db="EMBL/GenBank/DDBJ databases">
        <title>Complete Genome Sequence and Annotation of the Paracoccus pantotrophus type strain DSM 2944.</title>
        <authorList>
            <person name="Bockwoldt J.A."/>
            <person name="Zimmermann M."/>
            <person name="Tiso T."/>
            <person name="Blank L.M."/>
        </authorList>
    </citation>
    <scope>NUCLEOTIDE SEQUENCE [LARGE SCALE GENOMIC DNA]</scope>
    <source>
        <strain evidence="3 6">DSM 2944</strain>
        <plasmid evidence="3">pPAN1</plasmid>
        <plasmid evidence="6">ppan1</plasmid>
    </source>
</reference>
<dbReference type="InterPro" id="IPR001279">
    <property type="entry name" value="Metallo-B-lactamas"/>
</dbReference>
<dbReference type="GeneID" id="51370476"/>
<dbReference type="AlphaFoldDB" id="A0AAE6NW81"/>
<dbReference type="Proteomes" id="UP000326453">
    <property type="component" value="Plasmid pPAN1"/>
</dbReference>
<name>A0AAE6NW81_PARPN</name>
<geneLocation type="plasmid" evidence="6">
    <name>ppan1</name>
</geneLocation>
<sequence>MSLSRRALLAGAAVLTLPLPIFAQPRRYGLQPVEVADGIWMIEGRREVFTRENGGDIVNVALLATDQGALVVDSGSTAAMGAEIRAFADQRLGGLVATINTHHHPDHWFGNAPLADRPVLALAATSATCREYAQDYAETLYSILGSWISGTRTMPATGEVEAGPRAIGGRTLRMIPLAGHTAADLAILDEATGVLVAGDLVFLDRAPSLPDADFATWLAALDRLEGLGPAGVVPGHGRFHRAGEGIAQTRAYLRATRDRLAMAADLGLTPIEAMAAGPVPEFAGLGANPEEYLRSVVRRFGDHETLALPVVGGA</sequence>
<keyword evidence="5" id="KW-1185">Reference proteome</keyword>
<dbReference type="EMBL" id="CP044424">
    <property type="protein sequence ID" value="QFG36142.1"/>
    <property type="molecule type" value="Genomic_DNA"/>
</dbReference>
<protein>
    <submittedName>
        <fullName evidence="3">Quinoprotein relay system zinc metallohydrolase 1</fullName>
    </submittedName>
</protein>
<dbReference type="InterPro" id="IPR050855">
    <property type="entry name" value="NDM-1-like"/>
</dbReference>
<dbReference type="InterPro" id="IPR036866">
    <property type="entry name" value="RibonucZ/Hydroxyglut_hydro"/>
</dbReference>
<evidence type="ECO:0000256" key="1">
    <source>
        <dbReference type="ARBA" id="ARBA00005250"/>
    </source>
</evidence>
<dbReference type="SUPFAM" id="SSF56281">
    <property type="entry name" value="Metallo-hydrolase/oxidoreductase"/>
    <property type="match status" value="1"/>
</dbReference>
<dbReference type="Gene3D" id="3.60.15.10">
    <property type="entry name" value="Ribonuclease Z/Hydroxyacylglutathione hydrolase-like"/>
    <property type="match status" value="1"/>
</dbReference>
<dbReference type="InterPro" id="IPR030811">
    <property type="entry name" value="SoxH-rel_PQQ_1"/>
</dbReference>
<evidence type="ECO:0000313" key="6">
    <source>
        <dbReference type="Proteomes" id="UP000326453"/>
    </source>
</evidence>
<dbReference type="PANTHER" id="PTHR42951:SF4">
    <property type="entry name" value="ACYL-COENZYME A THIOESTERASE MBLAC2"/>
    <property type="match status" value="1"/>
</dbReference>
<dbReference type="EMBL" id="RBLI01000004">
    <property type="protein sequence ID" value="RKS42585.1"/>
    <property type="molecule type" value="Genomic_DNA"/>
</dbReference>
<dbReference type="Proteomes" id="UP000273626">
    <property type="component" value="Unassembled WGS sequence"/>
</dbReference>
<dbReference type="GO" id="GO:0017001">
    <property type="term" value="P:antibiotic catabolic process"/>
    <property type="evidence" value="ECO:0007669"/>
    <property type="project" value="UniProtKB-ARBA"/>
</dbReference>
<organism evidence="3 6">
    <name type="scientific">Paracoccus pantotrophus</name>
    <name type="common">Thiosphaera pantotropha</name>
    <dbReference type="NCBI Taxonomy" id="82367"/>
    <lineage>
        <taxon>Bacteria</taxon>
        <taxon>Pseudomonadati</taxon>
        <taxon>Pseudomonadota</taxon>
        <taxon>Alphaproteobacteria</taxon>
        <taxon>Rhodobacterales</taxon>
        <taxon>Paracoccaceae</taxon>
        <taxon>Paracoccus</taxon>
    </lineage>
</organism>